<gene>
    <name evidence="1" type="ORF">OTERR_01910</name>
</gene>
<evidence type="ECO:0008006" key="3">
    <source>
        <dbReference type="Google" id="ProtNLM"/>
    </source>
</evidence>
<dbReference type="PANTHER" id="PTHR35175:SF2">
    <property type="entry name" value="DUF1289 DOMAIN-CONTAINING PROTEIN"/>
    <property type="match status" value="1"/>
</dbReference>
<dbReference type="RefSeq" id="WP_149424573.1">
    <property type="nucleotide sequence ID" value="NZ_CP022579.1"/>
</dbReference>
<reference evidence="1 2" key="1">
    <citation type="submission" date="2017-07" db="EMBL/GenBank/DDBJ databases">
        <title>Complete genome sequence of Oryzomicrobium terrae TPP412.</title>
        <authorList>
            <person name="Chiu L.-W."/>
            <person name="Lo K.-J."/>
            <person name="Tsai Y.-M."/>
            <person name="Lin S.-S."/>
            <person name="Kuo C.-H."/>
            <person name="Liu C.-T."/>
        </authorList>
    </citation>
    <scope>NUCLEOTIDE SEQUENCE [LARGE SCALE GENOMIC DNA]</scope>
    <source>
        <strain evidence="1 2">TPP412</strain>
    </source>
</reference>
<keyword evidence="2" id="KW-1185">Reference proteome</keyword>
<dbReference type="Proteomes" id="UP000323671">
    <property type="component" value="Chromosome"/>
</dbReference>
<dbReference type="PANTHER" id="PTHR35175">
    <property type="entry name" value="DUF1289 DOMAIN-CONTAINING PROTEIN"/>
    <property type="match status" value="1"/>
</dbReference>
<proteinExistence type="predicted"/>
<dbReference type="KEGG" id="otr:OTERR_01910"/>
<protein>
    <recommendedName>
        <fullName evidence="3">Fe-S protein</fullName>
    </recommendedName>
</protein>
<organism evidence="1 2">
    <name type="scientific">Oryzomicrobium terrae</name>
    <dbReference type="NCBI Taxonomy" id="1735038"/>
    <lineage>
        <taxon>Bacteria</taxon>
        <taxon>Pseudomonadati</taxon>
        <taxon>Pseudomonadota</taxon>
        <taxon>Betaproteobacteria</taxon>
        <taxon>Rhodocyclales</taxon>
        <taxon>Rhodocyclaceae</taxon>
        <taxon>Oryzomicrobium</taxon>
    </lineage>
</organism>
<accession>A0A5C1E5V3</accession>
<dbReference type="EMBL" id="CP022579">
    <property type="protein sequence ID" value="QEL63667.1"/>
    <property type="molecule type" value="Genomic_DNA"/>
</dbReference>
<evidence type="ECO:0000313" key="2">
    <source>
        <dbReference type="Proteomes" id="UP000323671"/>
    </source>
</evidence>
<evidence type="ECO:0000313" key="1">
    <source>
        <dbReference type="EMBL" id="QEL63667.1"/>
    </source>
</evidence>
<dbReference type="Pfam" id="PF06945">
    <property type="entry name" value="DUF1289"/>
    <property type="match status" value="1"/>
</dbReference>
<dbReference type="InterPro" id="IPR010710">
    <property type="entry name" value="DUF1289"/>
</dbReference>
<sequence>MTVPSPCINVCVMDKASGLCQGCLRTLDEITAWGRASDPQRLAILDAVAARRALQSNDSNARSPQ</sequence>
<dbReference type="AlphaFoldDB" id="A0A5C1E5V3"/>
<name>A0A5C1E5V3_9RHOO</name>